<dbReference type="EMBL" id="CATQJA010002653">
    <property type="protein sequence ID" value="CAJ0578021.1"/>
    <property type="molecule type" value="Genomic_DNA"/>
</dbReference>
<keyword evidence="2" id="KW-0472">Membrane</keyword>
<organism evidence="3 4">
    <name type="scientific">Mesorhabditis spiculigera</name>
    <dbReference type="NCBI Taxonomy" id="96644"/>
    <lineage>
        <taxon>Eukaryota</taxon>
        <taxon>Metazoa</taxon>
        <taxon>Ecdysozoa</taxon>
        <taxon>Nematoda</taxon>
        <taxon>Chromadorea</taxon>
        <taxon>Rhabditida</taxon>
        <taxon>Rhabditina</taxon>
        <taxon>Rhabditomorpha</taxon>
        <taxon>Rhabditoidea</taxon>
        <taxon>Rhabditidae</taxon>
        <taxon>Mesorhabditinae</taxon>
        <taxon>Mesorhabditis</taxon>
    </lineage>
</organism>
<comment type="caution">
    <text evidence="3">The sequence shown here is derived from an EMBL/GenBank/DDBJ whole genome shotgun (WGS) entry which is preliminary data.</text>
</comment>
<keyword evidence="4" id="KW-1185">Reference proteome</keyword>
<sequence length="134" mass="14744">MESCDLEDKVPDFVLYSINVIAFVVWGIGVAAVHFFKRFKDANDAVTIHHKIHKLNAEKQRKEFEQGRQTNFLKGTPDVEAQKSSAPAPRTPGGSSRQLAPLPDAPSFHQSLQASFISMSLPPQGSQQLSVIVS</sequence>
<dbReference type="Proteomes" id="UP001177023">
    <property type="component" value="Unassembled WGS sequence"/>
</dbReference>
<feature type="transmembrane region" description="Helical" evidence="2">
    <location>
        <begin position="13"/>
        <end position="36"/>
    </location>
</feature>
<proteinExistence type="predicted"/>
<keyword evidence="2" id="KW-0812">Transmembrane</keyword>
<keyword evidence="2" id="KW-1133">Transmembrane helix</keyword>
<evidence type="ECO:0000256" key="2">
    <source>
        <dbReference type="SAM" id="Phobius"/>
    </source>
</evidence>
<evidence type="ECO:0000256" key="1">
    <source>
        <dbReference type="SAM" id="MobiDB-lite"/>
    </source>
</evidence>
<evidence type="ECO:0000313" key="4">
    <source>
        <dbReference type="Proteomes" id="UP001177023"/>
    </source>
</evidence>
<accession>A0AA36CZW3</accession>
<protein>
    <submittedName>
        <fullName evidence="3">Uncharacterized protein</fullName>
    </submittedName>
</protein>
<reference evidence="3" key="1">
    <citation type="submission" date="2023-06" db="EMBL/GenBank/DDBJ databases">
        <authorList>
            <person name="Delattre M."/>
        </authorList>
    </citation>
    <scope>NUCLEOTIDE SEQUENCE</scope>
    <source>
        <strain evidence="3">AF72</strain>
    </source>
</reference>
<gene>
    <name evidence="3" type="ORF">MSPICULIGERA_LOCUS16285</name>
</gene>
<dbReference type="AlphaFoldDB" id="A0AA36CZW3"/>
<feature type="region of interest" description="Disordered" evidence="1">
    <location>
        <begin position="59"/>
        <end position="106"/>
    </location>
</feature>
<feature type="non-terminal residue" evidence="3">
    <location>
        <position position="134"/>
    </location>
</feature>
<name>A0AA36CZW3_9BILA</name>
<evidence type="ECO:0000313" key="3">
    <source>
        <dbReference type="EMBL" id="CAJ0578021.1"/>
    </source>
</evidence>